<proteinExistence type="predicted"/>
<dbReference type="PANTHER" id="PTHR43317">
    <property type="entry name" value="THERMOSPERMINE SYNTHASE ACAULIS5"/>
    <property type="match status" value="1"/>
</dbReference>
<evidence type="ECO:0000256" key="1">
    <source>
        <dbReference type="ARBA" id="ARBA00023115"/>
    </source>
</evidence>
<dbReference type="AlphaFoldDB" id="A0A5E7Z1V4"/>
<evidence type="ECO:0000313" key="3">
    <source>
        <dbReference type="Proteomes" id="UP000326857"/>
    </source>
</evidence>
<sequence>MVGLMVPRVLLGTAQVPGGGELRLLQRGAEFSIMLGANELMNSRLSGSEEALAEQACGRIGARPGVRMLIGGLGMGFTLRAALARLGPDAEVAVAEIVPAVVEWARGPMAALHGDSLTDPRTRIFAGDVAAGIAEGQWDAILLDVDNGPDGISRPGNDRLYGAAGLARARAALRPGGVLAVWSSAPSKPFAKRLDEAGFAVDEVIARATRKGGARHVIWFATKS</sequence>
<evidence type="ECO:0000313" key="2">
    <source>
        <dbReference type="EMBL" id="VVT12570.1"/>
    </source>
</evidence>
<evidence type="ECO:0008006" key="4">
    <source>
        <dbReference type="Google" id="ProtNLM"/>
    </source>
</evidence>
<dbReference type="PANTHER" id="PTHR43317:SF3">
    <property type="entry name" value="BLR2883 PROTEIN"/>
    <property type="match status" value="1"/>
</dbReference>
<accession>A0A5E7Z1V4</accession>
<dbReference type="GO" id="GO:0006596">
    <property type="term" value="P:polyamine biosynthetic process"/>
    <property type="evidence" value="ECO:0007669"/>
    <property type="project" value="UniProtKB-KW"/>
</dbReference>
<dbReference type="Proteomes" id="UP000326857">
    <property type="component" value="Unassembled WGS sequence"/>
</dbReference>
<gene>
    <name evidence="2" type="ORF">SPHINGO391_430028</name>
</gene>
<reference evidence="2 3" key="1">
    <citation type="submission" date="2019-09" db="EMBL/GenBank/DDBJ databases">
        <authorList>
            <person name="Dittami M. S."/>
        </authorList>
    </citation>
    <scope>NUCLEOTIDE SEQUENCE [LARGE SCALE GENOMIC DNA]</scope>
    <source>
        <strain evidence="2">SPHINGO391</strain>
    </source>
</reference>
<name>A0A5E7Z1V4_9SPHN</name>
<dbReference type="InterPro" id="IPR029063">
    <property type="entry name" value="SAM-dependent_MTases_sf"/>
</dbReference>
<keyword evidence="1" id="KW-0620">Polyamine biosynthesis</keyword>
<dbReference type="SUPFAM" id="SSF53335">
    <property type="entry name" value="S-adenosyl-L-methionine-dependent methyltransferases"/>
    <property type="match status" value="1"/>
</dbReference>
<organism evidence="2 3">
    <name type="scientific">Sphingomonas aurantiaca</name>
    <dbReference type="NCBI Taxonomy" id="185949"/>
    <lineage>
        <taxon>Bacteria</taxon>
        <taxon>Pseudomonadati</taxon>
        <taxon>Pseudomonadota</taxon>
        <taxon>Alphaproteobacteria</taxon>
        <taxon>Sphingomonadales</taxon>
        <taxon>Sphingomonadaceae</taxon>
        <taxon>Sphingomonas</taxon>
    </lineage>
</organism>
<dbReference type="EMBL" id="CABVLI010000038">
    <property type="protein sequence ID" value="VVT12570.1"/>
    <property type="molecule type" value="Genomic_DNA"/>
</dbReference>
<protein>
    <recommendedName>
        <fullName evidence="4">Spermidine synthase</fullName>
    </recommendedName>
</protein>
<dbReference type="Gene3D" id="3.40.50.150">
    <property type="entry name" value="Vaccinia Virus protein VP39"/>
    <property type="match status" value="1"/>
</dbReference>